<keyword evidence="3" id="KW-0808">Transferase</keyword>
<keyword evidence="9" id="KW-1133">Transmembrane helix</keyword>
<dbReference type="FunFam" id="1.10.510.10:FF:000590">
    <property type="entry name" value="PR5-like receptor kinase"/>
    <property type="match status" value="1"/>
</dbReference>
<dbReference type="PROSITE" id="PS50011">
    <property type="entry name" value="PROTEIN_KINASE_DOM"/>
    <property type="match status" value="1"/>
</dbReference>
<comment type="subcellular location">
    <subcellularLocation>
        <location evidence="1">Membrane</location>
        <topology evidence="1">Single-pass type I membrane protein</topology>
    </subcellularLocation>
</comment>
<dbReference type="GO" id="GO:0004674">
    <property type="term" value="F:protein serine/threonine kinase activity"/>
    <property type="evidence" value="ECO:0007669"/>
    <property type="project" value="UniProtKB-KW"/>
</dbReference>
<keyword evidence="15" id="KW-1185">Reference proteome</keyword>
<dbReference type="GO" id="GO:0005524">
    <property type="term" value="F:ATP binding"/>
    <property type="evidence" value="ECO:0007669"/>
    <property type="project" value="UniProtKB-UniRule"/>
</dbReference>
<evidence type="ECO:0000256" key="8">
    <source>
        <dbReference type="ARBA" id="ARBA00022840"/>
    </source>
</evidence>
<evidence type="ECO:0000256" key="9">
    <source>
        <dbReference type="ARBA" id="ARBA00022989"/>
    </source>
</evidence>
<evidence type="ECO:0000259" key="13">
    <source>
        <dbReference type="PROSITE" id="PS50011"/>
    </source>
</evidence>
<feature type="domain" description="Protein kinase" evidence="13">
    <location>
        <begin position="109"/>
        <end position="398"/>
    </location>
</feature>
<name>A0AAD7PFW9_QUISA</name>
<evidence type="ECO:0000256" key="12">
    <source>
        <dbReference type="PROSITE-ProRule" id="PRU10141"/>
    </source>
</evidence>
<keyword evidence="6 12" id="KW-0547">Nucleotide-binding</keyword>
<dbReference type="InterPro" id="IPR000719">
    <property type="entry name" value="Prot_kinase_dom"/>
</dbReference>
<keyword evidence="8 12" id="KW-0067">ATP-binding</keyword>
<dbReference type="Pfam" id="PF00069">
    <property type="entry name" value="Pkinase"/>
    <property type="match status" value="1"/>
</dbReference>
<dbReference type="EMBL" id="JARAOO010000010">
    <property type="protein sequence ID" value="KAJ7954131.1"/>
    <property type="molecule type" value="Genomic_DNA"/>
</dbReference>
<dbReference type="FunFam" id="3.30.200.20:FF:000178">
    <property type="entry name" value="serine/threonine-protein kinase PBS1-like"/>
    <property type="match status" value="1"/>
</dbReference>
<evidence type="ECO:0000313" key="15">
    <source>
        <dbReference type="Proteomes" id="UP001163823"/>
    </source>
</evidence>
<keyword evidence="10" id="KW-0472">Membrane</keyword>
<gene>
    <name evidence="14" type="ORF">O6P43_025740</name>
</gene>
<keyword evidence="2" id="KW-0723">Serine/threonine-protein kinase</keyword>
<evidence type="ECO:0000256" key="10">
    <source>
        <dbReference type="ARBA" id="ARBA00023136"/>
    </source>
</evidence>
<evidence type="ECO:0000256" key="2">
    <source>
        <dbReference type="ARBA" id="ARBA00022527"/>
    </source>
</evidence>
<reference evidence="14" key="1">
    <citation type="journal article" date="2023" name="Science">
        <title>Elucidation of the pathway for biosynthesis of saponin adjuvants from the soapbark tree.</title>
        <authorList>
            <person name="Reed J."/>
            <person name="Orme A."/>
            <person name="El-Demerdash A."/>
            <person name="Owen C."/>
            <person name="Martin L.B.B."/>
            <person name="Misra R.C."/>
            <person name="Kikuchi S."/>
            <person name="Rejzek M."/>
            <person name="Martin A.C."/>
            <person name="Harkess A."/>
            <person name="Leebens-Mack J."/>
            <person name="Louveau T."/>
            <person name="Stephenson M.J."/>
            <person name="Osbourn A."/>
        </authorList>
    </citation>
    <scope>NUCLEOTIDE SEQUENCE</scope>
    <source>
        <strain evidence="14">S10</strain>
    </source>
</reference>
<keyword evidence="5" id="KW-0732">Signal</keyword>
<evidence type="ECO:0000313" key="14">
    <source>
        <dbReference type="EMBL" id="KAJ7954131.1"/>
    </source>
</evidence>
<dbReference type="KEGG" id="qsa:O6P43_025740"/>
<evidence type="ECO:0000256" key="1">
    <source>
        <dbReference type="ARBA" id="ARBA00004479"/>
    </source>
</evidence>
<dbReference type="SUPFAM" id="SSF56112">
    <property type="entry name" value="Protein kinase-like (PK-like)"/>
    <property type="match status" value="1"/>
</dbReference>
<keyword evidence="7 14" id="KW-0418">Kinase</keyword>
<sequence>MNVTNAIIVEANVEMTTISLFIMPKATWLQETQCWRGGIYLQQSVSSATGVGILIIICYCFRRKLSFLILTRFWKKKSQTHKNIKVFLRDHEPVGIRRFSYSDIKKMTNSFKDKLGQGGYGGVYKGNLSDGFPVAVKILKESRGNGEEFINEVASISRTSHVNVITLLGFCFEFSNRALVYEFMPNGSLEKFIYEENPLMPICQLSSKALYKIALGVAQGLEYLHRGCNTRILHFDIKSHYILLDEDFCPKISDFGLSKICPRKESIISMLGATGTAGYVSPEVFSRNFVGVSYKSDVYSYGIMILEMVGGRKNINVKANCSSEVYFPHWICRCLELNEDLSLRSIRNEAEKEMMRKMIIVGLWSIQTDPSNRPTMGGVIEMLEGSVESLQVPPKPFLSSPPR</sequence>
<dbReference type="InterPro" id="IPR017441">
    <property type="entry name" value="Protein_kinase_ATP_BS"/>
</dbReference>
<dbReference type="Gene3D" id="1.10.510.10">
    <property type="entry name" value="Transferase(Phosphotransferase) domain 1"/>
    <property type="match status" value="1"/>
</dbReference>
<evidence type="ECO:0000256" key="5">
    <source>
        <dbReference type="ARBA" id="ARBA00022729"/>
    </source>
</evidence>
<proteinExistence type="predicted"/>
<dbReference type="PANTHER" id="PTHR27009">
    <property type="entry name" value="RUST RESISTANCE KINASE LR10-RELATED"/>
    <property type="match status" value="1"/>
</dbReference>
<evidence type="ECO:0000256" key="3">
    <source>
        <dbReference type="ARBA" id="ARBA00022679"/>
    </source>
</evidence>
<dbReference type="GO" id="GO:0016020">
    <property type="term" value="C:membrane"/>
    <property type="evidence" value="ECO:0007669"/>
    <property type="project" value="UniProtKB-SubCell"/>
</dbReference>
<evidence type="ECO:0000256" key="7">
    <source>
        <dbReference type="ARBA" id="ARBA00022777"/>
    </source>
</evidence>
<evidence type="ECO:0000256" key="6">
    <source>
        <dbReference type="ARBA" id="ARBA00022741"/>
    </source>
</evidence>
<dbReference type="AlphaFoldDB" id="A0AAD7PFW9"/>
<protein>
    <submittedName>
        <fullName evidence="14">Receptor-like protein kinase</fullName>
    </submittedName>
</protein>
<dbReference type="InterPro" id="IPR045874">
    <property type="entry name" value="LRK10/LRL21-25-like"/>
</dbReference>
<keyword evidence="4" id="KW-0812">Transmembrane</keyword>
<feature type="binding site" evidence="12">
    <location>
        <position position="137"/>
    </location>
    <ligand>
        <name>ATP</name>
        <dbReference type="ChEBI" id="CHEBI:30616"/>
    </ligand>
</feature>
<dbReference type="InterPro" id="IPR011009">
    <property type="entry name" value="Kinase-like_dom_sf"/>
</dbReference>
<accession>A0AAD7PFW9</accession>
<evidence type="ECO:0000256" key="11">
    <source>
        <dbReference type="ARBA" id="ARBA00023180"/>
    </source>
</evidence>
<organism evidence="14 15">
    <name type="scientific">Quillaja saponaria</name>
    <name type="common">Soap bark tree</name>
    <dbReference type="NCBI Taxonomy" id="32244"/>
    <lineage>
        <taxon>Eukaryota</taxon>
        <taxon>Viridiplantae</taxon>
        <taxon>Streptophyta</taxon>
        <taxon>Embryophyta</taxon>
        <taxon>Tracheophyta</taxon>
        <taxon>Spermatophyta</taxon>
        <taxon>Magnoliopsida</taxon>
        <taxon>eudicotyledons</taxon>
        <taxon>Gunneridae</taxon>
        <taxon>Pentapetalae</taxon>
        <taxon>rosids</taxon>
        <taxon>fabids</taxon>
        <taxon>Fabales</taxon>
        <taxon>Quillajaceae</taxon>
        <taxon>Quillaja</taxon>
    </lineage>
</organism>
<keyword evidence="14" id="KW-0675">Receptor</keyword>
<comment type="caution">
    <text evidence="14">The sequence shown here is derived from an EMBL/GenBank/DDBJ whole genome shotgun (WGS) entry which is preliminary data.</text>
</comment>
<evidence type="ECO:0000256" key="4">
    <source>
        <dbReference type="ARBA" id="ARBA00022692"/>
    </source>
</evidence>
<dbReference type="Proteomes" id="UP001163823">
    <property type="component" value="Chromosome 10"/>
</dbReference>
<dbReference type="Gene3D" id="3.30.200.20">
    <property type="entry name" value="Phosphorylase Kinase, domain 1"/>
    <property type="match status" value="1"/>
</dbReference>
<keyword evidence="11" id="KW-0325">Glycoprotein</keyword>
<dbReference type="PROSITE" id="PS00107">
    <property type="entry name" value="PROTEIN_KINASE_ATP"/>
    <property type="match status" value="1"/>
</dbReference>